<dbReference type="InterPro" id="IPR038765">
    <property type="entry name" value="Papain-like_cys_pep_sf"/>
</dbReference>
<dbReference type="Proteomes" id="UP000257055">
    <property type="component" value="Unassembled WGS sequence"/>
</dbReference>
<comment type="caution">
    <text evidence="4">The sequence shown here is derived from an EMBL/GenBank/DDBJ whole genome shotgun (WGS) entry which is preliminary data.</text>
</comment>
<keyword evidence="2" id="KW-0472">Membrane</keyword>
<evidence type="ECO:0000313" key="4">
    <source>
        <dbReference type="EMBL" id="RDX02044.1"/>
    </source>
</evidence>
<dbReference type="RefSeq" id="WP_115751703.1">
    <property type="nucleotide sequence ID" value="NZ_LARY01000001.1"/>
</dbReference>
<feature type="transmembrane region" description="Helical" evidence="2">
    <location>
        <begin position="136"/>
        <end position="154"/>
    </location>
</feature>
<dbReference type="Pfam" id="PF13559">
    <property type="entry name" value="DUF4129"/>
    <property type="match status" value="1"/>
</dbReference>
<keyword evidence="2" id="KW-1133">Transmembrane helix</keyword>
<feature type="transmembrane region" description="Helical" evidence="2">
    <location>
        <begin position="160"/>
        <end position="181"/>
    </location>
</feature>
<dbReference type="Gene3D" id="3.10.620.30">
    <property type="match status" value="1"/>
</dbReference>
<keyword evidence="2" id="KW-0812">Transmembrane</keyword>
<feature type="transmembrane region" description="Helical" evidence="2">
    <location>
        <begin position="62"/>
        <end position="79"/>
    </location>
</feature>
<feature type="region of interest" description="Disordered" evidence="1">
    <location>
        <begin position="531"/>
        <end position="591"/>
    </location>
</feature>
<dbReference type="PANTHER" id="PTHR42736">
    <property type="entry name" value="PROTEIN-GLUTAMINE GAMMA-GLUTAMYLTRANSFERASE"/>
    <property type="match status" value="1"/>
</dbReference>
<dbReference type="InterPro" id="IPR002931">
    <property type="entry name" value="Transglutaminase-like"/>
</dbReference>
<proteinExistence type="predicted"/>
<dbReference type="PANTHER" id="PTHR42736:SF1">
    <property type="entry name" value="PROTEIN-GLUTAMINE GAMMA-GLUTAMYLTRANSFERASE"/>
    <property type="match status" value="1"/>
</dbReference>
<evidence type="ECO:0000256" key="2">
    <source>
        <dbReference type="SAM" id="Phobius"/>
    </source>
</evidence>
<sequence>MGRKMLKFLLYVLAILLISEWVFPFSYLTETGYSIWIVAFIALSLGSFFIGLRFYYSIPLHLLAIALLMGILFNGGNLVDPSFYAKLTGTAIKGIGSLFQLDATKIGDEFIFMTFLIALWLLAYITAYSLLKKGRILSILALTVIYIAVINTFTDYKGELALVRTVVIGFILLHLTLTARLGASQLDSPKRSLVYHTSLLAVLAIMIGIALSLPVHKPIWNDPVPYIKQALGMDTTRTVGYSEDDTELGGALDADYSEVFQVTSKRPHYWRVESKRTYTGKGWASPSSTDAENFASSDEFPVNLNENYAKQAEQATIRFTASNDYLVYAYGTQNVESAAGPFRYAASNEKVTPQGSIKKYALEIRTPIYDIRKMKEAPFASLSDEFTERYTQLPNGLPKRVKSLANRLTEKESNTYEKVKAIERYLSFSGKFRYSTEDAEETKRGADYVDQFLFETKVGYCDNFSTSMIVMLRSLGIPARFAKGFTSGDEAGKDGANTIYKVQNNNAHSWPEVYFPGTGWVPFEPTATFQNPEAFTNTAGDQRSDANTNSQAENRADTPAKQDQPTQNEDRSQKQQESKAKQEGAKQETTSQAKPFQLPSFVYWILGGVAVLLLAFLIAKRKALLLRYFRWQIEHDKLSFDKAYRRLLKLLAETRNPSETLADFATRIEIPAFTELTRQYEAHLYGGKAIPIKQVAPAFLAIIQVLQAPKKRRKP</sequence>
<evidence type="ECO:0000313" key="5">
    <source>
        <dbReference type="Proteomes" id="UP000257055"/>
    </source>
</evidence>
<dbReference type="InterPro" id="IPR052901">
    <property type="entry name" value="Bact_TGase-like"/>
</dbReference>
<feature type="compositionally biased region" description="Polar residues" evidence="1">
    <location>
        <begin position="531"/>
        <end position="553"/>
    </location>
</feature>
<evidence type="ECO:0000259" key="3">
    <source>
        <dbReference type="SMART" id="SM00460"/>
    </source>
</evidence>
<dbReference type="Pfam" id="PF11992">
    <property type="entry name" value="TgpA_N"/>
    <property type="match status" value="1"/>
</dbReference>
<feature type="transmembrane region" description="Helical" evidence="2">
    <location>
        <begin position="110"/>
        <end position="131"/>
    </location>
</feature>
<feature type="transmembrane region" description="Helical" evidence="2">
    <location>
        <begin position="601"/>
        <end position="619"/>
    </location>
</feature>
<name>A0A3D8TVV0_9LIST</name>
<feature type="domain" description="Transglutaminase-like" evidence="3">
    <location>
        <begin position="453"/>
        <end position="527"/>
    </location>
</feature>
<dbReference type="SMART" id="SM00460">
    <property type="entry name" value="TGc"/>
    <property type="match status" value="1"/>
</dbReference>
<dbReference type="EMBL" id="LARY01000001">
    <property type="protein sequence ID" value="RDX02044.1"/>
    <property type="molecule type" value="Genomic_DNA"/>
</dbReference>
<evidence type="ECO:0000256" key="1">
    <source>
        <dbReference type="SAM" id="MobiDB-lite"/>
    </source>
</evidence>
<dbReference type="InterPro" id="IPR025403">
    <property type="entry name" value="TgpA-like_C"/>
</dbReference>
<dbReference type="SUPFAM" id="SSF54001">
    <property type="entry name" value="Cysteine proteinases"/>
    <property type="match status" value="1"/>
</dbReference>
<keyword evidence="5" id="KW-1185">Reference proteome</keyword>
<dbReference type="Pfam" id="PF01841">
    <property type="entry name" value="Transglut_core"/>
    <property type="match status" value="1"/>
</dbReference>
<protein>
    <recommendedName>
        <fullName evidence="3">Transglutaminase-like domain-containing protein</fullName>
    </recommendedName>
</protein>
<reference evidence="5" key="1">
    <citation type="submission" date="2015-04" db="EMBL/GenBank/DDBJ databases">
        <authorList>
            <person name="Schardt J."/>
            <person name="Mueller-Herbst S."/>
            <person name="Scherer S."/>
            <person name="Huptas C."/>
        </authorList>
    </citation>
    <scope>NUCLEOTIDE SEQUENCE [LARGE SCALE GENOMIC DNA]</scope>
    <source>
        <strain evidence="5">Kiel-L1</strain>
    </source>
</reference>
<feature type="compositionally biased region" description="Basic and acidic residues" evidence="1">
    <location>
        <begin position="568"/>
        <end position="586"/>
    </location>
</feature>
<dbReference type="AlphaFoldDB" id="A0A3D8TVV0"/>
<feature type="transmembrane region" description="Helical" evidence="2">
    <location>
        <begin position="193"/>
        <end position="213"/>
    </location>
</feature>
<feature type="transmembrane region" description="Helical" evidence="2">
    <location>
        <begin position="34"/>
        <end position="55"/>
    </location>
</feature>
<organism evidence="4 5">
    <name type="scientific">Listeria kieliensis</name>
    <dbReference type="NCBI Taxonomy" id="1621700"/>
    <lineage>
        <taxon>Bacteria</taxon>
        <taxon>Bacillati</taxon>
        <taxon>Bacillota</taxon>
        <taxon>Bacilli</taxon>
        <taxon>Bacillales</taxon>
        <taxon>Listeriaceae</taxon>
        <taxon>Listeria</taxon>
    </lineage>
</organism>
<gene>
    <name evidence="4" type="ORF">UR08_00390</name>
</gene>
<dbReference type="InterPro" id="IPR021878">
    <property type="entry name" value="TgpA_N"/>
</dbReference>
<accession>A0A3D8TVV0</accession>